<accession>A0A084QBD0</accession>
<feature type="region of interest" description="Disordered" evidence="1">
    <location>
        <begin position="689"/>
        <end position="735"/>
    </location>
</feature>
<sequence length="735" mass="82541">MPRRKRRTSTSSVETVDENQIRWLKERSVVKTASSAISTDEWPIFELRDAVVLNRDGRTLENALEVGTKGPYIVRGHLIIDDRSQEANLIRRVRSSTPIEIDACVSYAIGESGDEHPRPLIWVSGRGGWYEIEPAPEYCQIYNKMCEATTMYYIMIDIYNSGGRRKTAKKSKKADWMEELAPILHQYATRVGDGATLEEVKQRCLDHAPFFLFQFVQESPDLIDWKSTGLYKWLTSENDDIFKKAQNQPKIEVSPSPSNATPRNPGDSASLRSRRSTSRDSDDIHNNTRHRRAKPVRTMGPSGISQEILQPAMPSPVTPHPITPQPVNLRSGDEEDSAFESVFNAIEAAYETRKSAKSGLTCSSALNYLYFAYKFPNFRNGATACHKIPVEEVLRYNAKALVGRLDPLKYQNHGFYEWLQKEATQPTQTPFIAMKPADFPFTFIPRGSRPPPKSNPGLESQQLADDSPRPLVKDGSRTPTIGKRVPGRGPGVKSSLRLGSTKKRPYAAIESDDQEEEEDVKRSHFFTDDETVQFAAESSSEDNADIKEDESSDGEITKILIKAEKLPSAIPRGPDGTWTCEQGDCDYIVRGGDEAACQARIREHFREHEQTTRLHLAMSESRGLLPIKYVFFPPVLLLVQLDDGSIIDDPCAPIAANSDEHEEPEYPVAELEVSEQAVPCRAVADDFRRAPAPFRRRPRPVADSIDRLTLSQPPTRQDQEHQGADATRRAAAPTY</sequence>
<feature type="compositionally biased region" description="Pro residues" evidence="1">
    <location>
        <begin position="313"/>
        <end position="323"/>
    </location>
</feature>
<dbReference type="OrthoDB" id="5382953at2759"/>
<gene>
    <name evidence="2" type="ORF">S40285_05526</name>
</gene>
<evidence type="ECO:0008006" key="4">
    <source>
        <dbReference type="Google" id="ProtNLM"/>
    </source>
</evidence>
<reference evidence="2 3" key="1">
    <citation type="journal article" date="2014" name="BMC Genomics">
        <title>Comparative genome sequencing reveals chemotype-specific gene clusters in the toxigenic black mold Stachybotrys.</title>
        <authorList>
            <person name="Semeiks J."/>
            <person name="Borek D."/>
            <person name="Otwinowski Z."/>
            <person name="Grishin N.V."/>
        </authorList>
    </citation>
    <scope>NUCLEOTIDE SEQUENCE [LARGE SCALE GENOMIC DNA]</scope>
    <source>
        <strain evidence="2 3">IBT 40285</strain>
    </source>
</reference>
<organism evidence="2 3">
    <name type="scientific">Stachybotrys chlorohalonatus (strain IBT 40285)</name>
    <dbReference type="NCBI Taxonomy" id="1283841"/>
    <lineage>
        <taxon>Eukaryota</taxon>
        <taxon>Fungi</taxon>
        <taxon>Dikarya</taxon>
        <taxon>Ascomycota</taxon>
        <taxon>Pezizomycotina</taxon>
        <taxon>Sordariomycetes</taxon>
        <taxon>Hypocreomycetidae</taxon>
        <taxon>Hypocreales</taxon>
        <taxon>Stachybotryaceae</taxon>
        <taxon>Stachybotrys</taxon>
    </lineage>
</organism>
<protein>
    <recommendedName>
        <fullName evidence="4">DNA (cytosine-5)-methyltransferase 1 replication foci domain-containing protein</fullName>
    </recommendedName>
</protein>
<feature type="region of interest" description="Disordered" evidence="1">
    <location>
        <begin position="248"/>
        <end position="323"/>
    </location>
</feature>
<feature type="region of interest" description="Disordered" evidence="1">
    <location>
        <begin position="443"/>
        <end position="525"/>
    </location>
</feature>
<dbReference type="OMA" id="NGPRDSW"/>
<dbReference type="AlphaFoldDB" id="A0A084QBD0"/>
<dbReference type="EMBL" id="KL660862">
    <property type="protein sequence ID" value="KFA61265.1"/>
    <property type="molecule type" value="Genomic_DNA"/>
</dbReference>
<name>A0A084QBD0_STAC4</name>
<feature type="compositionally biased region" description="Basic and acidic residues" evidence="1">
    <location>
        <begin position="717"/>
        <end position="728"/>
    </location>
</feature>
<keyword evidence="3" id="KW-1185">Reference proteome</keyword>
<proteinExistence type="predicted"/>
<dbReference type="InParanoid" id="A0A084QBD0"/>
<feature type="compositionally biased region" description="Basic and acidic residues" evidence="1">
    <location>
        <begin position="277"/>
        <end position="286"/>
    </location>
</feature>
<evidence type="ECO:0000256" key="1">
    <source>
        <dbReference type="SAM" id="MobiDB-lite"/>
    </source>
</evidence>
<dbReference type="STRING" id="1283841.A0A084QBD0"/>
<feature type="compositionally biased region" description="Basic and acidic residues" evidence="1">
    <location>
        <begin position="466"/>
        <end position="476"/>
    </location>
</feature>
<dbReference type="HOGENOM" id="CLU_023186_0_0_1"/>
<dbReference type="Proteomes" id="UP000028524">
    <property type="component" value="Unassembled WGS sequence"/>
</dbReference>
<feature type="compositionally biased region" description="Polar residues" evidence="1">
    <location>
        <begin position="248"/>
        <end position="262"/>
    </location>
</feature>
<evidence type="ECO:0000313" key="3">
    <source>
        <dbReference type="Proteomes" id="UP000028524"/>
    </source>
</evidence>
<evidence type="ECO:0000313" key="2">
    <source>
        <dbReference type="EMBL" id="KFA61265.1"/>
    </source>
</evidence>